<evidence type="ECO:0000259" key="7">
    <source>
        <dbReference type="Pfam" id="PF00085"/>
    </source>
</evidence>
<feature type="domain" description="Endoplasmic reticulum vesicle transporter N-terminal" evidence="9">
    <location>
        <begin position="85"/>
        <end position="164"/>
    </location>
</feature>
<evidence type="ECO:0000256" key="4">
    <source>
        <dbReference type="ARBA" id="ARBA00023136"/>
    </source>
</evidence>
<evidence type="ECO:0000256" key="1">
    <source>
        <dbReference type="ARBA" id="ARBA00004370"/>
    </source>
</evidence>
<dbReference type="PROSITE" id="PS00194">
    <property type="entry name" value="THIOREDOXIN_1"/>
    <property type="match status" value="1"/>
</dbReference>
<evidence type="ECO:0000256" key="3">
    <source>
        <dbReference type="ARBA" id="ARBA00022989"/>
    </source>
</evidence>
<dbReference type="EMBL" id="JALLAZ020001376">
    <property type="protein sequence ID" value="KAL3776016.1"/>
    <property type="molecule type" value="Genomic_DNA"/>
</dbReference>
<dbReference type="SUPFAM" id="SSF52833">
    <property type="entry name" value="Thioredoxin-like"/>
    <property type="match status" value="1"/>
</dbReference>
<reference evidence="10 11" key="1">
    <citation type="submission" date="2024-10" db="EMBL/GenBank/DDBJ databases">
        <title>Updated reference genomes for cyclostephanoid diatoms.</title>
        <authorList>
            <person name="Roberts W.R."/>
            <person name="Alverson A.J."/>
        </authorList>
    </citation>
    <scope>NUCLEOTIDE SEQUENCE [LARGE SCALE GENOMIC DNA]</scope>
    <source>
        <strain evidence="10 11">AJA276-08</strain>
    </source>
</reference>
<comment type="caution">
    <text evidence="10">The sequence shown here is derived from an EMBL/GenBank/DDBJ whole genome shotgun (WGS) entry which is preliminary data.</text>
</comment>
<evidence type="ECO:0000313" key="10">
    <source>
        <dbReference type="EMBL" id="KAL3776016.1"/>
    </source>
</evidence>
<gene>
    <name evidence="10" type="ORF">ACHAW5_007098</name>
</gene>
<dbReference type="AlphaFoldDB" id="A0ABD3NMN9"/>
<dbReference type="Proteomes" id="UP001530315">
    <property type="component" value="Unassembled WGS sequence"/>
</dbReference>
<dbReference type="PANTHER" id="PTHR10984:SF37">
    <property type="entry name" value="PROTEIN DISULFIDE-ISOMERASE 5-3"/>
    <property type="match status" value="1"/>
</dbReference>
<dbReference type="CDD" id="cd02961">
    <property type="entry name" value="PDI_a_family"/>
    <property type="match status" value="1"/>
</dbReference>
<keyword evidence="2 6" id="KW-0812">Transmembrane</keyword>
<feature type="compositionally biased region" description="Basic and acidic residues" evidence="5">
    <location>
        <begin position="1"/>
        <end position="16"/>
    </location>
</feature>
<evidence type="ECO:0008006" key="12">
    <source>
        <dbReference type="Google" id="ProtNLM"/>
    </source>
</evidence>
<keyword evidence="11" id="KW-1185">Reference proteome</keyword>
<dbReference type="InterPro" id="IPR013766">
    <property type="entry name" value="Thioredoxin_domain"/>
</dbReference>
<feature type="transmembrane region" description="Helical" evidence="6">
    <location>
        <begin position="550"/>
        <end position="572"/>
    </location>
</feature>
<feature type="region of interest" description="Disordered" evidence="5">
    <location>
        <begin position="267"/>
        <end position="298"/>
    </location>
</feature>
<dbReference type="Pfam" id="PF07970">
    <property type="entry name" value="COPIIcoated_ERV"/>
    <property type="match status" value="1"/>
</dbReference>
<organism evidence="10 11">
    <name type="scientific">Stephanodiscus triporus</name>
    <dbReference type="NCBI Taxonomy" id="2934178"/>
    <lineage>
        <taxon>Eukaryota</taxon>
        <taxon>Sar</taxon>
        <taxon>Stramenopiles</taxon>
        <taxon>Ochrophyta</taxon>
        <taxon>Bacillariophyta</taxon>
        <taxon>Coscinodiscophyceae</taxon>
        <taxon>Thalassiosirophycidae</taxon>
        <taxon>Stephanodiscales</taxon>
        <taxon>Stephanodiscaceae</taxon>
        <taxon>Stephanodiscus</taxon>
    </lineage>
</organism>
<evidence type="ECO:0000256" key="6">
    <source>
        <dbReference type="SAM" id="Phobius"/>
    </source>
</evidence>
<dbReference type="Pfam" id="PF13850">
    <property type="entry name" value="ERGIC_N"/>
    <property type="match status" value="1"/>
</dbReference>
<evidence type="ECO:0000256" key="5">
    <source>
        <dbReference type="SAM" id="MobiDB-lite"/>
    </source>
</evidence>
<dbReference type="PANTHER" id="PTHR10984">
    <property type="entry name" value="ENDOPLASMIC RETICULUM-GOLGI INTERMEDIATE COMPARTMENT PROTEIN"/>
    <property type="match status" value="1"/>
</dbReference>
<evidence type="ECO:0000256" key="2">
    <source>
        <dbReference type="ARBA" id="ARBA00022692"/>
    </source>
</evidence>
<dbReference type="InterPro" id="IPR017937">
    <property type="entry name" value="Thioredoxin_CS"/>
</dbReference>
<evidence type="ECO:0000259" key="8">
    <source>
        <dbReference type="Pfam" id="PF07970"/>
    </source>
</evidence>
<feature type="non-terminal residue" evidence="10">
    <location>
        <position position="1"/>
    </location>
</feature>
<evidence type="ECO:0000259" key="9">
    <source>
        <dbReference type="Pfam" id="PF13850"/>
    </source>
</evidence>
<feature type="domain" description="Thioredoxin" evidence="7">
    <location>
        <begin position="229"/>
        <end position="264"/>
    </location>
</feature>
<keyword evidence="3 6" id="KW-1133">Transmembrane helix</keyword>
<feature type="region of interest" description="Disordered" evidence="5">
    <location>
        <begin position="1"/>
        <end position="30"/>
    </location>
</feature>
<name>A0ABD3NMN9_9STRA</name>
<dbReference type="InterPro" id="IPR012936">
    <property type="entry name" value="Erv_C"/>
</dbReference>
<dbReference type="GO" id="GO:0016020">
    <property type="term" value="C:membrane"/>
    <property type="evidence" value="ECO:0007669"/>
    <property type="project" value="UniProtKB-SubCell"/>
</dbReference>
<dbReference type="Pfam" id="PF00085">
    <property type="entry name" value="Thioredoxin"/>
    <property type="match status" value="1"/>
</dbReference>
<dbReference type="InterPro" id="IPR036249">
    <property type="entry name" value="Thioredoxin-like_sf"/>
</dbReference>
<feature type="transmembrane region" description="Helical" evidence="6">
    <location>
        <begin position="89"/>
        <end position="106"/>
    </location>
</feature>
<sequence length="577" mass="64749">RTQERSKKNAKSDHHINNNNRVKRRRKSKATTTMYGDINGGGRRRGAVVSADLYRRVPRELTEVRVRLRDRASSSNIAFAFEGYDATKVGVAMSFLSVLIMVVLVVRETWAYVRTSVNASLTIDDADDVVAGGGPLLRLNFNITLYDVRCDFVSVDVWDALGTNLQNVTKDVTKWTIDGSGAIGDFHGRNVGERAVAHESHVVVDVDEVVAARGNSVVVVDLSPANAKEFHDSHVYAIVDYHAPWCVWCQRLAPTWEKFAAEAARSGWSVADDATGGEGREEEEEGEEEEGEEKRRRKRRARLGVGRVDCVEHRQTCVDERIMAFPTIRWYRDGSAVMPDYGGDRTVEALMEYVRLRMGSAVPFGDDDEEGYNFDGVGDFAEHHPGCMVYGHLMINRVPGNLHVEARSVNHEINSAMTNLTHRVNHLSFGRPDGGPEGPCLAGLCFGSRYGRFRNAIPENYKRNDPMKGKFFPTYRPHEAYHHYLKVIRTNVDDLSSQKGTAIYQVLQESQLILYNAQSIPEIKFLWDISPISVSLSRAVRPWYDYATNLLAIVGGTYTTLGLINATILRILKPKRL</sequence>
<feature type="domain" description="Endoplasmic reticulum vesicle transporter C-terminal" evidence="8">
    <location>
        <begin position="383"/>
        <end position="564"/>
    </location>
</feature>
<feature type="compositionally biased region" description="Acidic residues" evidence="5">
    <location>
        <begin position="280"/>
        <end position="291"/>
    </location>
</feature>
<proteinExistence type="predicted"/>
<keyword evidence="4 6" id="KW-0472">Membrane</keyword>
<dbReference type="InterPro" id="IPR039542">
    <property type="entry name" value="Erv_N"/>
</dbReference>
<accession>A0ABD3NMN9</accession>
<comment type="subcellular location">
    <subcellularLocation>
        <location evidence="1">Membrane</location>
    </subcellularLocation>
</comment>
<protein>
    <recommendedName>
        <fullName evidence="12">Thioredoxin domain-containing protein</fullName>
    </recommendedName>
</protein>
<dbReference type="InterPro" id="IPR045888">
    <property type="entry name" value="Erv"/>
</dbReference>
<dbReference type="Gene3D" id="3.40.30.10">
    <property type="entry name" value="Glutaredoxin"/>
    <property type="match status" value="1"/>
</dbReference>
<evidence type="ECO:0000313" key="11">
    <source>
        <dbReference type="Proteomes" id="UP001530315"/>
    </source>
</evidence>